<evidence type="ECO:0000259" key="2">
    <source>
        <dbReference type="PROSITE" id="PS50076"/>
    </source>
</evidence>
<dbReference type="Gene3D" id="1.10.287.110">
    <property type="entry name" value="DnaJ domain"/>
    <property type="match status" value="1"/>
</dbReference>
<feature type="domain" description="J" evidence="2">
    <location>
        <begin position="12"/>
        <end position="93"/>
    </location>
</feature>
<dbReference type="GeneID" id="14258151"/>
<dbReference type="Pfam" id="PF02380">
    <property type="entry name" value="Papo_T_antigen"/>
    <property type="match status" value="1"/>
</dbReference>
<dbReference type="InterPro" id="IPR001623">
    <property type="entry name" value="DnaJ_domain"/>
</dbReference>
<evidence type="ECO:0000256" key="1">
    <source>
        <dbReference type="ARBA" id="ARBA00022518"/>
    </source>
</evidence>
<dbReference type="SUPFAM" id="SSF161240">
    <property type="entry name" value="T-antigen specific domain-like"/>
    <property type="match status" value="1"/>
</dbReference>
<dbReference type="InterPro" id="IPR036092">
    <property type="entry name" value="Papo_T_antigensf"/>
</dbReference>
<keyword evidence="1" id="KW-0244">Early protein</keyword>
<dbReference type="OrthoDB" id="14669at10239"/>
<sequence length="189" mass="22480">MDQILSQEERYELMDLLQITRAAWGNLSLMKKAYKTVSKLYHPDKGGDSTKMQRLNELFQRVQVTLLEIRSDSGTSSSQVAWFFWDENFRTLGAFLGEKFNQRIISLYPDCTKFVREKCRCVVCILKKQHISTKRNKKKPCLVWGECFCYKCYLEWFGFPEDFTSFHYWTLLMANMDLTLLRLWTELGF</sequence>
<dbReference type="KEGG" id="vg:14258151"/>
<protein>
    <submittedName>
        <fullName evidence="3">Small T antigen</fullName>
    </submittedName>
</protein>
<accession>K7QK06</accession>
<dbReference type="Gene3D" id="1.20.120.1860">
    <property type="entry name" value="Small t-antigen, unique domain"/>
    <property type="match status" value="1"/>
</dbReference>
<keyword evidence="4" id="KW-1185">Reference proteome</keyword>
<dbReference type="PROSITE" id="PS50076">
    <property type="entry name" value="DNAJ_2"/>
    <property type="match status" value="1"/>
</dbReference>
<dbReference type="SUPFAM" id="SSF46565">
    <property type="entry name" value="Chaperone J-domain"/>
    <property type="match status" value="1"/>
</dbReference>
<dbReference type="InterPro" id="IPR003354">
    <property type="entry name" value="Papo_T_antigen"/>
</dbReference>
<proteinExistence type="predicted"/>
<organism evidence="3 4">
    <name type="scientific">Macaca fascicularis polyomavirus 1</name>
    <dbReference type="NCBI Taxonomy" id="1236398"/>
    <lineage>
        <taxon>Viruses</taxon>
        <taxon>Monodnaviria</taxon>
        <taxon>Shotokuvirae</taxon>
        <taxon>Cossaviricota</taxon>
        <taxon>Papovaviricetes</taxon>
        <taxon>Sepolyvirales</taxon>
        <taxon>Polyomaviridae</taxon>
        <taxon>Alphapolyomavirus</taxon>
        <taxon>Alphapolyomavirus macacae</taxon>
    </lineage>
</organism>
<dbReference type="SMART" id="SM00271">
    <property type="entry name" value="DnaJ"/>
    <property type="match status" value="1"/>
</dbReference>
<evidence type="ECO:0000313" key="3">
    <source>
        <dbReference type="EMBL" id="AFU25607.1"/>
    </source>
</evidence>
<reference evidence="3 4" key="1">
    <citation type="journal article" date="2013" name="PLoS Pathog.">
        <title>Novel Polyomaviruses of Nonhuman Primates: Genetic and Serological Predictors for the Existence of Multiple Unknown Polyomaviruses within the Human Population.</title>
        <authorList>
            <person name="Scuda N."/>
            <person name="Madinda N.F."/>
            <person name="Akoua-Koffi C."/>
            <person name="Adjogoua E.V."/>
            <person name="Wevers D."/>
            <person name="Hofmann J."/>
            <person name="Cameron K.N."/>
            <person name="Leendertz S.A."/>
            <person name="Couacy-Hymann E."/>
            <person name="Robbins M."/>
            <person name="Boesch C."/>
            <person name="Jarvis M.A."/>
            <person name="Moens U."/>
            <person name="Mugisha L."/>
            <person name="Calvignac-Spencer S."/>
            <person name="Leendertz F.H."/>
            <person name="Ehlers B."/>
        </authorList>
    </citation>
    <scope>NUCLEOTIDE SEQUENCE [LARGE SCALE GENOMIC DNA]</scope>
    <source>
        <strain evidence="3">2085</strain>
    </source>
</reference>
<dbReference type="EMBL" id="JX159986">
    <property type="protein sequence ID" value="AFU25607.1"/>
    <property type="molecule type" value="Genomic_DNA"/>
</dbReference>
<name>K7QK06_9POLY</name>
<dbReference type="InterPro" id="IPR036869">
    <property type="entry name" value="J_dom_sf"/>
</dbReference>
<dbReference type="RefSeq" id="YP_007195263.1">
    <property type="nucleotide sequence ID" value="NC_019851.1"/>
</dbReference>
<dbReference type="Proteomes" id="UP000102806">
    <property type="component" value="Segment"/>
</dbReference>
<dbReference type="CDD" id="cd06257">
    <property type="entry name" value="DnaJ"/>
    <property type="match status" value="1"/>
</dbReference>
<evidence type="ECO:0000313" key="4">
    <source>
        <dbReference type="Proteomes" id="UP000102806"/>
    </source>
</evidence>